<sequence length="150" mass="16410">MDHTEATFDTPKTAVIRHFEAERTIDSSECFPRHLDDPIMPMRMSLVSDILVALEEARKLKTSAARGTPVPITLAANVAICTSPTRSKRDEIDGGKAITKAPRSTPHSTVADDASAVKHTHRDTLVESSASTTKPKEFGLTQCEIRSILR</sequence>
<proteinExistence type="predicted"/>
<dbReference type="AlphaFoldDB" id="A0A5C3QF41"/>
<feature type="region of interest" description="Disordered" evidence="1">
    <location>
        <begin position="85"/>
        <end position="119"/>
    </location>
</feature>
<gene>
    <name evidence="2" type="ORF">BDV98DRAFT_569423</name>
</gene>
<protein>
    <submittedName>
        <fullName evidence="2">Uncharacterized protein</fullName>
    </submittedName>
</protein>
<accession>A0A5C3QF41</accession>
<reference evidence="2 3" key="1">
    <citation type="journal article" date="2019" name="Nat. Ecol. Evol.">
        <title>Megaphylogeny resolves global patterns of mushroom evolution.</title>
        <authorList>
            <person name="Varga T."/>
            <person name="Krizsan K."/>
            <person name="Foldi C."/>
            <person name="Dima B."/>
            <person name="Sanchez-Garcia M."/>
            <person name="Sanchez-Ramirez S."/>
            <person name="Szollosi G.J."/>
            <person name="Szarkandi J.G."/>
            <person name="Papp V."/>
            <person name="Albert L."/>
            <person name="Andreopoulos W."/>
            <person name="Angelini C."/>
            <person name="Antonin V."/>
            <person name="Barry K.W."/>
            <person name="Bougher N.L."/>
            <person name="Buchanan P."/>
            <person name="Buyck B."/>
            <person name="Bense V."/>
            <person name="Catcheside P."/>
            <person name="Chovatia M."/>
            <person name="Cooper J."/>
            <person name="Damon W."/>
            <person name="Desjardin D."/>
            <person name="Finy P."/>
            <person name="Geml J."/>
            <person name="Haridas S."/>
            <person name="Hughes K."/>
            <person name="Justo A."/>
            <person name="Karasinski D."/>
            <person name="Kautmanova I."/>
            <person name="Kiss B."/>
            <person name="Kocsube S."/>
            <person name="Kotiranta H."/>
            <person name="LaButti K.M."/>
            <person name="Lechner B.E."/>
            <person name="Liimatainen K."/>
            <person name="Lipzen A."/>
            <person name="Lukacs Z."/>
            <person name="Mihaltcheva S."/>
            <person name="Morgado L.N."/>
            <person name="Niskanen T."/>
            <person name="Noordeloos M.E."/>
            <person name="Ohm R.A."/>
            <person name="Ortiz-Santana B."/>
            <person name="Ovrebo C."/>
            <person name="Racz N."/>
            <person name="Riley R."/>
            <person name="Savchenko A."/>
            <person name="Shiryaev A."/>
            <person name="Soop K."/>
            <person name="Spirin V."/>
            <person name="Szebenyi C."/>
            <person name="Tomsovsky M."/>
            <person name="Tulloss R.E."/>
            <person name="Uehling J."/>
            <person name="Grigoriev I.V."/>
            <person name="Vagvolgyi C."/>
            <person name="Papp T."/>
            <person name="Martin F.M."/>
            <person name="Miettinen O."/>
            <person name="Hibbett D.S."/>
            <person name="Nagy L.G."/>
        </authorList>
    </citation>
    <scope>NUCLEOTIDE SEQUENCE [LARGE SCALE GENOMIC DNA]</scope>
    <source>
        <strain evidence="2 3">CBS 309.79</strain>
    </source>
</reference>
<dbReference type="EMBL" id="ML178828">
    <property type="protein sequence ID" value="TFL00693.1"/>
    <property type="molecule type" value="Genomic_DNA"/>
</dbReference>
<keyword evidence="3" id="KW-1185">Reference proteome</keyword>
<evidence type="ECO:0000256" key="1">
    <source>
        <dbReference type="SAM" id="MobiDB-lite"/>
    </source>
</evidence>
<evidence type="ECO:0000313" key="3">
    <source>
        <dbReference type="Proteomes" id="UP000305067"/>
    </source>
</evidence>
<name>A0A5C3QF41_9AGAR</name>
<organism evidence="2 3">
    <name type="scientific">Pterulicium gracile</name>
    <dbReference type="NCBI Taxonomy" id="1884261"/>
    <lineage>
        <taxon>Eukaryota</taxon>
        <taxon>Fungi</taxon>
        <taxon>Dikarya</taxon>
        <taxon>Basidiomycota</taxon>
        <taxon>Agaricomycotina</taxon>
        <taxon>Agaricomycetes</taxon>
        <taxon>Agaricomycetidae</taxon>
        <taxon>Agaricales</taxon>
        <taxon>Pleurotineae</taxon>
        <taxon>Pterulaceae</taxon>
        <taxon>Pterulicium</taxon>
    </lineage>
</organism>
<evidence type="ECO:0000313" key="2">
    <source>
        <dbReference type="EMBL" id="TFL00693.1"/>
    </source>
</evidence>
<dbReference type="Proteomes" id="UP000305067">
    <property type="component" value="Unassembled WGS sequence"/>
</dbReference>